<dbReference type="PROSITE" id="PS51282">
    <property type="entry name" value="DWNN"/>
    <property type="match status" value="1"/>
</dbReference>
<feature type="domain" description="CCHC-type" evidence="31">
    <location>
        <begin position="161"/>
        <end position="175"/>
    </location>
</feature>
<keyword evidence="15 28" id="KW-0863">Zinc-finger</keyword>
<feature type="compositionally biased region" description="Polar residues" evidence="29">
    <location>
        <begin position="611"/>
        <end position="621"/>
    </location>
</feature>
<feature type="compositionally biased region" description="Basic and acidic residues" evidence="29">
    <location>
        <begin position="1080"/>
        <end position="1156"/>
    </location>
</feature>
<dbReference type="Pfam" id="PF13696">
    <property type="entry name" value="zf-CCHC_2"/>
    <property type="match status" value="1"/>
</dbReference>
<comment type="catalytic activity">
    <reaction evidence="1">
        <text>S-ubiquitinyl-[E2 ubiquitin-conjugating enzyme]-L-cysteine + [acceptor protein]-L-lysine = [E2 ubiquitin-conjugating enzyme]-L-cysteine + N(6)-ubiquitinyl-[acceptor protein]-L-lysine.</text>
        <dbReference type="EC" id="2.3.2.27"/>
    </reaction>
</comment>
<dbReference type="GO" id="GO:0006974">
    <property type="term" value="P:DNA damage response"/>
    <property type="evidence" value="ECO:0007669"/>
    <property type="project" value="UniProtKB-KW"/>
</dbReference>
<evidence type="ECO:0000256" key="7">
    <source>
        <dbReference type="ARBA" id="ARBA00022454"/>
    </source>
</evidence>
<dbReference type="GO" id="GO:0006511">
    <property type="term" value="P:ubiquitin-dependent protein catabolic process"/>
    <property type="evidence" value="ECO:0007669"/>
    <property type="project" value="TreeGrafter"/>
</dbReference>
<dbReference type="Pfam" id="PF08783">
    <property type="entry name" value="DWNN"/>
    <property type="match status" value="1"/>
</dbReference>
<dbReference type="SMART" id="SM00343">
    <property type="entry name" value="ZnF_C2HC"/>
    <property type="match status" value="1"/>
</dbReference>
<dbReference type="InterPro" id="IPR001841">
    <property type="entry name" value="Znf_RING"/>
</dbReference>
<dbReference type="InterPro" id="IPR033489">
    <property type="entry name" value="RBBP6"/>
</dbReference>
<evidence type="ECO:0000256" key="12">
    <source>
        <dbReference type="ARBA" id="ARBA00022705"/>
    </source>
</evidence>
<dbReference type="Pfam" id="PF13923">
    <property type="entry name" value="zf-C3HC4_2"/>
    <property type="match status" value="1"/>
</dbReference>
<feature type="compositionally biased region" description="Basic and acidic residues" evidence="29">
    <location>
        <begin position="1165"/>
        <end position="1180"/>
    </location>
</feature>
<feature type="compositionally biased region" description="Basic and acidic residues" evidence="29">
    <location>
        <begin position="430"/>
        <end position="449"/>
    </location>
</feature>
<dbReference type="FunFam" id="3.10.20.90:FF:000070">
    <property type="entry name" value="E3 ubiquitin-protein ligase RBBP6 isoform X2"/>
    <property type="match status" value="1"/>
</dbReference>
<evidence type="ECO:0000256" key="23">
    <source>
        <dbReference type="ARBA" id="ARBA00075665"/>
    </source>
</evidence>
<accession>A0A974BVB7</accession>
<feature type="compositionally biased region" description="Basic residues" evidence="29">
    <location>
        <begin position="725"/>
        <end position="759"/>
    </location>
</feature>
<reference evidence="35" key="1">
    <citation type="journal article" date="2016" name="Nature">
        <title>Genome evolution in the allotetraploid frog Xenopus laevis.</title>
        <authorList>
            <person name="Session A.M."/>
            <person name="Uno Y."/>
            <person name="Kwon T."/>
            <person name="Chapman J.A."/>
            <person name="Toyoda A."/>
            <person name="Takahashi S."/>
            <person name="Fukui A."/>
            <person name="Hikosaka A."/>
            <person name="Suzuki A."/>
            <person name="Kondo M."/>
            <person name="van Heeringen S.J."/>
            <person name="Quigley I."/>
            <person name="Heinz S."/>
            <person name="Ogino H."/>
            <person name="Ochi H."/>
            <person name="Hellsten U."/>
            <person name="Lyons J.B."/>
            <person name="Simakov O."/>
            <person name="Putnam N."/>
            <person name="Stites J."/>
            <person name="Kuroki Y."/>
            <person name="Tanaka T."/>
            <person name="Michiue T."/>
            <person name="Watanabe M."/>
            <person name="Bogdanovic O."/>
            <person name="Lister R."/>
            <person name="Georgiou G."/>
            <person name="Paranjpe S.S."/>
            <person name="van Kruijsbergen I."/>
            <person name="Shu S."/>
            <person name="Carlson J."/>
            <person name="Kinoshita T."/>
            <person name="Ohta Y."/>
            <person name="Mawaribuchi S."/>
            <person name="Jenkins J."/>
            <person name="Grimwood J."/>
            <person name="Schmutz J."/>
            <person name="Mitros T."/>
            <person name="Mozaffari S.V."/>
            <person name="Suzuki Y."/>
            <person name="Haramoto Y."/>
            <person name="Yamamoto T.S."/>
            <person name="Takagi C."/>
            <person name="Heald R."/>
            <person name="Miller K."/>
            <person name="Haudenschild C."/>
            <person name="Kitzman J."/>
            <person name="Nakayama T."/>
            <person name="Izutsu Y."/>
            <person name="Robert J."/>
            <person name="Fortriede J."/>
            <person name="Burns K."/>
            <person name="Lotay V."/>
            <person name="Karimi K."/>
            <person name="Yasuoka Y."/>
            <person name="Dichmann D.S."/>
            <person name="Flajnik M.F."/>
            <person name="Houston D.W."/>
            <person name="Shendure J."/>
            <person name="DuPasquier L."/>
            <person name="Vize P.D."/>
            <person name="Zorn A.M."/>
            <person name="Ito M."/>
            <person name="Marcotte E.M."/>
            <person name="Wallingford J.B."/>
            <person name="Ito Y."/>
            <person name="Asashima M."/>
            <person name="Ueno N."/>
            <person name="Matsuda Y."/>
            <person name="Veenstra G.J."/>
            <person name="Fujiyama A."/>
            <person name="Harland R.M."/>
            <person name="Taira M."/>
            <person name="Rokhsar D.S."/>
        </authorList>
    </citation>
    <scope>NUCLEOTIDE SEQUENCE [LARGE SCALE GENOMIC DNA]</scope>
    <source>
        <strain evidence="35">J</strain>
    </source>
</reference>
<evidence type="ECO:0000256" key="9">
    <source>
        <dbReference type="ARBA" id="ARBA00022499"/>
    </source>
</evidence>
<dbReference type="InterPro" id="IPR014891">
    <property type="entry name" value="DWNN_domain"/>
</dbReference>
<evidence type="ECO:0000256" key="16">
    <source>
        <dbReference type="ARBA" id="ARBA00022786"/>
    </source>
</evidence>
<dbReference type="PROSITE" id="PS51698">
    <property type="entry name" value="U_BOX"/>
    <property type="match status" value="1"/>
</dbReference>
<dbReference type="SUPFAM" id="SSF57850">
    <property type="entry name" value="RING/U-box"/>
    <property type="match status" value="1"/>
</dbReference>
<evidence type="ECO:0000256" key="1">
    <source>
        <dbReference type="ARBA" id="ARBA00000900"/>
    </source>
</evidence>
<dbReference type="EMBL" id="CM004483">
    <property type="protein sequence ID" value="OCT61694.1"/>
    <property type="molecule type" value="Genomic_DNA"/>
</dbReference>
<dbReference type="Gene3D" id="4.10.60.10">
    <property type="entry name" value="Zinc finger, CCHC-type"/>
    <property type="match status" value="1"/>
</dbReference>
<evidence type="ECO:0000259" key="33">
    <source>
        <dbReference type="PROSITE" id="PS51698"/>
    </source>
</evidence>
<dbReference type="SMART" id="SM00184">
    <property type="entry name" value="RING"/>
    <property type="match status" value="1"/>
</dbReference>
<dbReference type="GO" id="GO:0008270">
    <property type="term" value="F:zinc ion binding"/>
    <property type="evidence" value="ECO:0007669"/>
    <property type="project" value="UniProtKB-KW"/>
</dbReference>
<dbReference type="PANTHER" id="PTHR15439">
    <property type="entry name" value="RETINOBLASTOMA-BINDING PROTEIN 6"/>
    <property type="match status" value="1"/>
</dbReference>
<dbReference type="InterPro" id="IPR036875">
    <property type="entry name" value="Znf_CCHC_sf"/>
</dbReference>
<organism evidence="34 35">
    <name type="scientific">Xenopus laevis</name>
    <name type="common">African clawed frog</name>
    <dbReference type="NCBI Taxonomy" id="8355"/>
    <lineage>
        <taxon>Eukaryota</taxon>
        <taxon>Metazoa</taxon>
        <taxon>Chordata</taxon>
        <taxon>Craniata</taxon>
        <taxon>Vertebrata</taxon>
        <taxon>Euteleostomi</taxon>
        <taxon>Amphibia</taxon>
        <taxon>Batrachia</taxon>
        <taxon>Anura</taxon>
        <taxon>Pipoidea</taxon>
        <taxon>Pipidae</taxon>
        <taxon>Xenopodinae</taxon>
        <taxon>Xenopus</taxon>
        <taxon>Xenopus</taxon>
    </lineage>
</organism>
<feature type="compositionally biased region" description="Basic and acidic residues" evidence="29">
    <location>
        <begin position="892"/>
        <end position="911"/>
    </location>
</feature>
<dbReference type="GO" id="GO:0003676">
    <property type="term" value="F:nucleic acid binding"/>
    <property type="evidence" value="ECO:0007669"/>
    <property type="project" value="InterPro"/>
</dbReference>
<evidence type="ECO:0000256" key="2">
    <source>
        <dbReference type="ARBA" id="ARBA00004286"/>
    </source>
</evidence>
<feature type="domain" description="U-box" evidence="33">
    <location>
        <begin position="252"/>
        <end position="329"/>
    </location>
</feature>
<keyword evidence="11" id="KW-0808">Transferase</keyword>
<evidence type="ECO:0000256" key="21">
    <source>
        <dbReference type="ARBA" id="ARBA00023242"/>
    </source>
</evidence>
<evidence type="ECO:0000256" key="5">
    <source>
        <dbReference type="ARBA" id="ARBA00004906"/>
    </source>
</evidence>
<evidence type="ECO:0000256" key="11">
    <source>
        <dbReference type="ARBA" id="ARBA00022679"/>
    </source>
</evidence>
<keyword evidence="9" id="KW-1017">Isopeptide bond</keyword>
<gene>
    <name evidence="34" type="ORF">XELAEV_18047724mg</name>
</gene>
<dbReference type="FunFam" id="4.10.60.10:FF:000005">
    <property type="entry name" value="E3 ubiquitin-protein ligase RBBP6"/>
    <property type="match status" value="1"/>
</dbReference>
<dbReference type="Gene3D" id="3.30.40.10">
    <property type="entry name" value="Zinc/RING finger domain, C3HC4 (zinc finger)"/>
    <property type="match status" value="1"/>
</dbReference>
<evidence type="ECO:0000256" key="4">
    <source>
        <dbReference type="ARBA" id="ARBA00004604"/>
    </source>
</evidence>
<keyword evidence="21" id="KW-0539">Nucleus</keyword>
<dbReference type="SMART" id="SM01180">
    <property type="entry name" value="DWNN"/>
    <property type="match status" value="1"/>
</dbReference>
<name>A0A974BVB7_XENLA</name>
<feature type="compositionally biased region" description="Basic and acidic residues" evidence="29">
    <location>
        <begin position="859"/>
        <end position="874"/>
    </location>
</feature>
<feature type="domain" description="DWNN" evidence="32">
    <location>
        <begin position="4"/>
        <end position="76"/>
    </location>
</feature>
<keyword evidence="10" id="KW-0597">Phosphoprotein</keyword>
<dbReference type="PROSITE" id="PS50089">
    <property type="entry name" value="ZF_RING_2"/>
    <property type="match status" value="1"/>
</dbReference>
<dbReference type="GO" id="GO:0005813">
    <property type="term" value="C:centrosome"/>
    <property type="evidence" value="ECO:0007669"/>
    <property type="project" value="UniProtKB-SubCell"/>
</dbReference>
<dbReference type="CDD" id="cd16620">
    <property type="entry name" value="vRING-HC-C4C4_RBBP6"/>
    <property type="match status" value="1"/>
</dbReference>
<dbReference type="SUPFAM" id="SSF57756">
    <property type="entry name" value="Retrovirus zinc finger-like domains"/>
    <property type="match status" value="1"/>
</dbReference>
<dbReference type="GO" id="GO:0005730">
    <property type="term" value="C:nucleolus"/>
    <property type="evidence" value="ECO:0007669"/>
    <property type="project" value="UniProtKB-SubCell"/>
</dbReference>
<proteinExistence type="predicted"/>
<feature type="region of interest" description="Disordered" evidence="29">
    <location>
        <begin position="611"/>
        <end position="777"/>
    </location>
</feature>
<evidence type="ECO:0000256" key="15">
    <source>
        <dbReference type="ARBA" id="ARBA00022771"/>
    </source>
</evidence>
<keyword evidence="18" id="KW-0832">Ubl conjugation</keyword>
<keyword evidence="12" id="KW-0235">DNA replication</keyword>
<dbReference type="InterPro" id="IPR013083">
    <property type="entry name" value="Znf_RING/FYVE/PHD"/>
</dbReference>
<comment type="subcellular location">
    <subcellularLocation>
        <location evidence="2">Chromosome</location>
    </subcellularLocation>
    <subcellularLocation>
        <location evidence="3">Cytoplasm</location>
        <location evidence="3">Cytoskeleton</location>
        <location evidence="3">Microtubule organizing center</location>
        <location evidence="3">Centrosome</location>
    </subcellularLocation>
    <subcellularLocation>
        <location evidence="4">Nucleus</location>
        <location evidence="4">Nucleolus</location>
    </subcellularLocation>
</comment>
<dbReference type="PROSITE" id="PS50158">
    <property type="entry name" value="ZF_CCHC"/>
    <property type="match status" value="1"/>
</dbReference>
<feature type="compositionally biased region" description="Basic residues" evidence="29">
    <location>
        <begin position="1181"/>
        <end position="1197"/>
    </location>
</feature>
<feature type="compositionally biased region" description="Polar residues" evidence="29">
    <location>
        <begin position="841"/>
        <end position="852"/>
    </location>
</feature>
<evidence type="ECO:0000256" key="22">
    <source>
        <dbReference type="ARBA" id="ARBA00067366"/>
    </source>
</evidence>
<evidence type="ECO:0000256" key="24">
    <source>
        <dbReference type="ARBA" id="ARBA00076177"/>
    </source>
</evidence>
<evidence type="ECO:0000256" key="29">
    <source>
        <dbReference type="SAM" id="MobiDB-lite"/>
    </source>
</evidence>
<keyword evidence="16" id="KW-0833">Ubl conjugation pathway</keyword>
<evidence type="ECO:0000313" key="35">
    <source>
        <dbReference type="Proteomes" id="UP000694892"/>
    </source>
</evidence>
<evidence type="ECO:0000259" key="31">
    <source>
        <dbReference type="PROSITE" id="PS50158"/>
    </source>
</evidence>
<comment type="pathway">
    <text evidence="5">Protein modification; protein ubiquitination.</text>
</comment>
<feature type="compositionally biased region" description="Basic and acidic residues" evidence="29">
    <location>
        <begin position="990"/>
        <end position="1057"/>
    </location>
</feature>
<keyword evidence="17" id="KW-0862">Zinc</keyword>
<dbReference type="GO" id="GO:0006397">
    <property type="term" value="P:mRNA processing"/>
    <property type="evidence" value="ECO:0007669"/>
    <property type="project" value="InterPro"/>
</dbReference>
<dbReference type="InterPro" id="IPR001878">
    <property type="entry name" value="Znf_CCHC"/>
</dbReference>
<evidence type="ECO:0000256" key="20">
    <source>
        <dbReference type="ARBA" id="ARBA00023212"/>
    </source>
</evidence>
<feature type="compositionally biased region" description="Basic and acidic residues" evidence="29">
    <location>
        <begin position="968"/>
        <end position="979"/>
    </location>
</feature>
<evidence type="ECO:0000256" key="28">
    <source>
        <dbReference type="PROSITE-ProRule" id="PRU00047"/>
    </source>
</evidence>
<keyword evidence="8" id="KW-0963">Cytoplasm</keyword>
<dbReference type="GO" id="GO:0005694">
    <property type="term" value="C:chromosome"/>
    <property type="evidence" value="ECO:0007669"/>
    <property type="project" value="UniProtKB-SubCell"/>
</dbReference>
<dbReference type="GO" id="GO:0016567">
    <property type="term" value="P:protein ubiquitination"/>
    <property type="evidence" value="ECO:0007669"/>
    <property type="project" value="InterPro"/>
</dbReference>
<dbReference type="InterPro" id="IPR003613">
    <property type="entry name" value="Ubox_domain"/>
</dbReference>
<protein>
    <recommendedName>
        <fullName evidence="22">E3 ubiquitin-protein ligase RBBP6</fullName>
        <ecNumber evidence="6">2.3.2.27</ecNumber>
    </recommendedName>
    <alternativeName>
        <fullName evidence="23">Proliferation potential-related protein</fullName>
    </alternativeName>
    <alternativeName>
        <fullName evidence="24">Protein P2P-R</fullName>
    </alternativeName>
    <alternativeName>
        <fullName evidence="27">RING-type E3 ubiquitin transferase RBBP6</fullName>
    </alternativeName>
    <alternativeName>
        <fullName evidence="26">Retinoblastoma-binding protein 6</fullName>
    </alternativeName>
    <alternativeName>
        <fullName evidence="25">p53-associated cellular protein of testis</fullName>
    </alternativeName>
</protein>
<dbReference type="FunFam" id="3.30.40.10:FF:000139">
    <property type="entry name" value="E3 ubiquitin-protein ligase RBBP6 isoform X1"/>
    <property type="match status" value="1"/>
</dbReference>
<evidence type="ECO:0000256" key="18">
    <source>
        <dbReference type="ARBA" id="ARBA00022843"/>
    </source>
</evidence>
<keyword evidence="19" id="KW-0007">Acetylation</keyword>
<feature type="region of interest" description="Disordered" evidence="29">
    <location>
        <begin position="514"/>
        <end position="594"/>
    </location>
</feature>
<feature type="compositionally biased region" description="Basic and acidic residues" evidence="29">
    <location>
        <begin position="627"/>
        <end position="665"/>
    </location>
</feature>
<evidence type="ECO:0000256" key="8">
    <source>
        <dbReference type="ARBA" id="ARBA00022490"/>
    </source>
</evidence>
<keyword evidence="13" id="KW-0479">Metal-binding</keyword>
<dbReference type="Gene3D" id="3.10.20.90">
    <property type="entry name" value="Phosphatidylinositol 3-kinase Catalytic Subunit, Chain A, domain 1"/>
    <property type="match status" value="1"/>
</dbReference>
<dbReference type="PANTHER" id="PTHR15439:SF0">
    <property type="entry name" value="CELL DIVISION CYCLE AND APOPTOSIS REGULATOR PROTEIN 1-RELATED"/>
    <property type="match status" value="1"/>
</dbReference>
<dbReference type="GO" id="GO:0061630">
    <property type="term" value="F:ubiquitin protein ligase activity"/>
    <property type="evidence" value="ECO:0007669"/>
    <property type="project" value="UniProtKB-EC"/>
</dbReference>
<evidence type="ECO:0000256" key="25">
    <source>
        <dbReference type="ARBA" id="ARBA00076610"/>
    </source>
</evidence>
<feature type="compositionally biased region" description="Low complexity" evidence="29">
    <location>
        <begin position="675"/>
        <end position="709"/>
    </location>
</feature>
<dbReference type="GO" id="GO:0006260">
    <property type="term" value="P:DNA replication"/>
    <property type="evidence" value="ECO:0007669"/>
    <property type="project" value="UniProtKB-KW"/>
</dbReference>
<feature type="domain" description="RING-type" evidence="30">
    <location>
        <begin position="259"/>
        <end position="300"/>
    </location>
</feature>
<keyword evidence="7" id="KW-0158">Chromosome</keyword>
<evidence type="ECO:0000256" key="19">
    <source>
        <dbReference type="ARBA" id="ARBA00022990"/>
    </source>
</evidence>
<feature type="compositionally biased region" description="Pro residues" evidence="29">
    <location>
        <begin position="419"/>
        <end position="429"/>
    </location>
</feature>
<evidence type="ECO:0000313" key="34">
    <source>
        <dbReference type="EMBL" id="OCT61694.1"/>
    </source>
</evidence>
<keyword evidence="20" id="KW-0206">Cytoskeleton</keyword>
<sequence length="1197" mass="134130">MSCVHYKFSSKLNYDTVTFDGLHISLCDLKKQIMSRERLKATDCDLQITNAQTQEEYTDDTVLIPKNSSVIVRRIPIGGVKTTSKSYVISRTEPQSGTPKSIDDTSSSISLAQLTKTANLVEANASEEDKIKAMMSQSGHEYDPINYMKKPLGPPPPSYTCFRCLKPGHYIKNCPTNGDKNFESVPRIKKSTGIPRSFMVEVEDPNMKGAMLTNTGKYAIPTIDAVAYAVGKKEKPPFLPEEPASSSEDEDPIPDELLCLICKDMMSDAVVIPCCGNSYCDECIRTALLESEDHTCPTCHQLDVSPDALIANKFLRQAVNNFKNETGYTKRTRKQQSTLSQRPPPPSTSSSKAPPPSRPLNSRQQDPLIAPAASTPPANPAPASTTPSQPIATAAPQANSAAPPPAAAASAPPRAVSPTDPPPALPLPAPKEREREKPEPLFHSQEKVASRSNSSAPVTAASCLPLSNPSHLGEKGFHVPVLGQLPSLIHSHPALPPLLRTNIHRLSAPRPLMGWDSLNRGRHPHNDRPPRNQNPSLGSSGPAYVHTPPPPLFPPPPPHGLSLPPGVPPPQFPPQFPPGQPPTAGYSVPPPGFPSAPATLSAPWVAPTVQSAHTGALQTPSLAPPLSKEEFYREQRRLKEEEKKKSKLDEFTNDFAKELLEYKKIQKERRRSYSRSKSPFSGSSYSGSSYSYSKSRSGSSRSRSYSRSFSRSRSRSLSRSPSYQRKPHSKGRPRSRSRSHGYPRSRSRSPSYRRYHSRSKSPVYRLPSPAKRVMPQAEGERGYFNRYRDIPPYDIKAMYGRQPNLRETYEKEQYRELEKYRDWCEKYYKDCAINAMPRQRSPMNRDNFSPSQYVVPPQGRRDNSPYNRGRREEYPPFTHRGRPLGSNYQEKLLPRDTHIVKDIRRSKEKESANLIADSKGNKHKKHRKRRKGEENEGFSKVETLSSRKTRDLHGDDVKRAEPVFVPSSKDDATPVRDEPMDAESIALKPLLEKDKREKPKVKQEKTKRKPDGNQTKKESSSKVVKVEKGAGDGDKDKTTVNEPPAKRIKEESQKCESTKNPLPQKDDKAALLPRKVHLKMIKENQDGKQAKEDKPKKEHTKQDKPPSKDEKHKKPAEKPKPTEPKSEKRKRKPDDKLSDKEQEKATLKSAKPETSETAKPSTSKIKSEIEVQKPEKIPEKRKGRRKKQHPRRSKKLN</sequence>
<feature type="compositionally biased region" description="Pro residues" evidence="29">
    <location>
        <begin position="342"/>
        <end position="358"/>
    </location>
</feature>
<feature type="compositionally biased region" description="Pro residues" evidence="29">
    <location>
        <begin position="547"/>
        <end position="581"/>
    </location>
</feature>
<evidence type="ECO:0000256" key="17">
    <source>
        <dbReference type="ARBA" id="ARBA00022833"/>
    </source>
</evidence>
<evidence type="ECO:0000256" key="26">
    <source>
        <dbReference type="ARBA" id="ARBA00080587"/>
    </source>
</evidence>
<feature type="compositionally biased region" description="Basic and acidic residues" evidence="29">
    <location>
        <begin position="948"/>
        <end position="961"/>
    </location>
</feature>
<feature type="compositionally biased region" description="Low complexity" evidence="29">
    <location>
        <begin position="369"/>
        <end position="418"/>
    </location>
</feature>
<evidence type="ECO:0000259" key="30">
    <source>
        <dbReference type="PROSITE" id="PS50089"/>
    </source>
</evidence>
<keyword evidence="14" id="KW-0227">DNA damage</keyword>
<evidence type="ECO:0000256" key="27">
    <source>
        <dbReference type="ARBA" id="ARBA00081903"/>
    </source>
</evidence>
<dbReference type="EC" id="2.3.2.27" evidence="6"/>
<dbReference type="Proteomes" id="UP000694892">
    <property type="component" value="Chromosome 9_10S"/>
</dbReference>
<evidence type="ECO:0000259" key="32">
    <source>
        <dbReference type="PROSITE" id="PS51282"/>
    </source>
</evidence>
<evidence type="ECO:0000256" key="14">
    <source>
        <dbReference type="ARBA" id="ARBA00022763"/>
    </source>
</evidence>
<evidence type="ECO:0000256" key="3">
    <source>
        <dbReference type="ARBA" id="ARBA00004300"/>
    </source>
</evidence>
<feature type="region of interest" description="Disordered" evidence="29">
    <location>
        <begin position="838"/>
        <end position="1197"/>
    </location>
</feature>
<dbReference type="InterPro" id="IPR025829">
    <property type="entry name" value="Zn_knuckle_CX2CX3GHX4C"/>
</dbReference>
<evidence type="ECO:0000256" key="6">
    <source>
        <dbReference type="ARBA" id="ARBA00012483"/>
    </source>
</evidence>
<dbReference type="AlphaFoldDB" id="A0A974BVB7"/>
<feature type="compositionally biased region" description="Basic residues" evidence="29">
    <location>
        <begin position="921"/>
        <end position="930"/>
    </location>
</feature>
<feature type="region of interest" description="Disordered" evidence="29">
    <location>
        <begin position="325"/>
        <end position="477"/>
    </location>
</feature>
<evidence type="ECO:0000256" key="13">
    <source>
        <dbReference type="ARBA" id="ARBA00022723"/>
    </source>
</evidence>
<evidence type="ECO:0000256" key="10">
    <source>
        <dbReference type="ARBA" id="ARBA00022553"/>
    </source>
</evidence>